<keyword evidence="3" id="KW-1185">Reference proteome</keyword>
<evidence type="ECO:0000313" key="3">
    <source>
        <dbReference type="Proteomes" id="UP001595840"/>
    </source>
</evidence>
<evidence type="ECO:0000313" key="2">
    <source>
        <dbReference type="EMBL" id="MFC4361947.1"/>
    </source>
</evidence>
<accession>A0ABV8V4X4</accession>
<comment type="caution">
    <text evidence="2">The sequence shown here is derived from an EMBL/GenBank/DDBJ whole genome shotgun (WGS) entry which is preliminary data.</text>
</comment>
<dbReference type="RefSeq" id="WP_290264116.1">
    <property type="nucleotide sequence ID" value="NZ_JAUFQG010000006.1"/>
</dbReference>
<comment type="similarity">
    <text evidence="1">Belongs to the UPF0270 family.</text>
</comment>
<proteinExistence type="inferred from homology"/>
<name>A0ABV8V4X4_9GAMM</name>
<gene>
    <name evidence="2" type="ORF">ACFOX3_06535</name>
</gene>
<organism evidence="2 3">
    <name type="scientific">Simiduia curdlanivorans</name>
    <dbReference type="NCBI Taxonomy" id="1492769"/>
    <lineage>
        <taxon>Bacteria</taxon>
        <taxon>Pseudomonadati</taxon>
        <taxon>Pseudomonadota</taxon>
        <taxon>Gammaproteobacteria</taxon>
        <taxon>Cellvibrionales</taxon>
        <taxon>Cellvibrionaceae</taxon>
        <taxon>Simiduia</taxon>
    </lineage>
</organism>
<dbReference type="Proteomes" id="UP001595840">
    <property type="component" value="Unassembled WGS sequence"/>
</dbReference>
<dbReference type="Gene3D" id="1.10.10.610">
    <property type="entry name" value="YehU-like"/>
    <property type="match status" value="1"/>
</dbReference>
<dbReference type="InterPro" id="IPR010648">
    <property type="entry name" value="UPF0270"/>
</dbReference>
<reference evidence="3" key="1">
    <citation type="journal article" date="2019" name="Int. J. Syst. Evol. Microbiol.">
        <title>The Global Catalogue of Microorganisms (GCM) 10K type strain sequencing project: providing services to taxonomists for standard genome sequencing and annotation.</title>
        <authorList>
            <consortium name="The Broad Institute Genomics Platform"/>
            <consortium name="The Broad Institute Genome Sequencing Center for Infectious Disease"/>
            <person name="Wu L."/>
            <person name="Ma J."/>
        </authorList>
    </citation>
    <scope>NUCLEOTIDE SEQUENCE [LARGE SCALE GENOMIC DNA]</scope>
    <source>
        <strain evidence="3">CECT 8570</strain>
    </source>
</reference>
<evidence type="ECO:0000256" key="1">
    <source>
        <dbReference type="ARBA" id="ARBA00006450"/>
    </source>
</evidence>
<dbReference type="EMBL" id="JBHSCX010000004">
    <property type="protein sequence ID" value="MFC4361947.1"/>
    <property type="molecule type" value="Genomic_DNA"/>
</dbReference>
<protein>
    <submittedName>
        <fullName evidence="2">YheU family protein</fullName>
    </submittedName>
</protein>
<sequence>MIVIPVDQLPADALQGLIEEFVTRDGTDYGQEEMNLAQKVSQVKSQLQRREVLIVYNLADEQANILTRQQYEELQRQVQAVD</sequence>
<dbReference type="Pfam" id="PF06794">
    <property type="entry name" value="UPF0270"/>
    <property type="match status" value="1"/>
</dbReference>
<dbReference type="InterPro" id="IPR036685">
    <property type="entry name" value="YehU-like_sf"/>
</dbReference>
<dbReference type="SUPFAM" id="SSF118001">
    <property type="entry name" value="YehU-like"/>
    <property type="match status" value="1"/>
</dbReference>